<gene>
    <name evidence="6" type="ORF">LRP49_19710</name>
</gene>
<dbReference type="Gene3D" id="3.20.20.70">
    <property type="entry name" value="Aldolase class I"/>
    <property type="match status" value="1"/>
</dbReference>
<protein>
    <submittedName>
        <fullName evidence="6">2-dehydro-3-deoxy-6-phosphogalactonate aldolase</fullName>
    </submittedName>
</protein>
<name>A0ABT5QQZ5_9GAMM</name>
<dbReference type="Pfam" id="PF01081">
    <property type="entry name" value="Aldolase"/>
    <property type="match status" value="1"/>
</dbReference>
<sequence length="215" mass="22740">MSPEQFIDSESFKSLPLVAILRGITPAEVLPVAEALINEGYTLIEVPLNSPDALTSIRLLVEKFGNQALVGAGTVTTVSLLDEVLATGARLIVTPNMNPDVIKRAAEHGCVTLPGVMTPTEAFEALACGASGLKFFPADSIEPRYIKALRAVLPKGVACFPVGGVNADPAQMREFRQAGASGFGLGSGLYKPGNTVEEIITIARQYREAWANSNN</sequence>
<accession>A0ABT5QQZ5</accession>
<evidence type="ECO:0000313" key="7">
    <source>
        <dbReference type="Proteomes" id="UP001149821"/>
    </source>
</evidence>
<dbReference type="NCBIfam" id="NF006600">
    <property type="entry name" value="PRK09140.1"/>
    <property type="match status" value="1"/>
</dbReference>
<evidence type="ECO:0000256" key="3">
    <source>
        <dbReference type="ARBA" id="ARBA00011233"/>
    </source>
</evidence>
<comment type="subunit">
    <text evidence="3">Homotrimer.</text>
</comment>
<keyword evidence="7" id="KW-1185">Reference proteome</keyword>
<comment type="caution">
    <text evidence="6">The sequence shown here is derived from an EMBL/GenBank/DDBJ whole genome shotgun (WGS) entry which is preliminary data.</text>
</comment>
<organism evidence="6 7">
    <name type="scientific">Enterovibrio qingdaonensis</name>
    <dbReference type="NCBI Taxonomy" id="2899818"/>
    <lineage>
        <taxon>Bacteria</taxon>
        <taxon>Pseudomonadati</taxon>
        <taxon>Pseudomonadota</taxon>
        <taxon>Gammaproteobacteria</taxon>
        <taxon>Vibrionales</taxon>
        <taxon>Vibrionaceae</taxon>
        <taxon>Enterovibrio</taxon>
    </lineage>
</organism>
<dbReference type="CDD" id="cd00452">
    <property type="entry name" value="KDPG_aldolase"/>
    <property type="match status" value="1"/>
</dbReference>
<evidence type="ECO:0000313" key="6">
    <source>
        <dbReference type="EMBL" id="MDD1783402.1"/>
    </source>
</evidence>
<dbReference type="PANTHER" id="PTHR30246">
    <property type="entry name" value="2-KETO-3-DEOXY-6-PHOSPHOGLUCONATE ALDOLASE"/>
    <property type="match status" value="1"/>
</dbReference>
<dbReference type="RefSeq" id="WP_274144223.1">
    <property type="nucleotide sequence ID" value="NZ_JAJUBB010000018.1"/>
</dbReference>
<dbReference type="EMBL" id="JAJUBB010000018">
    <property type="protein sequence ID" value="MDD1783402.1"/>
    <property type="molecule type" value="Genomic_DNA"/>
</dbReference>
<dbReference type="Proteomes" id="UP001149821">
    <property type="component" value="Unassembled WGS sequence"/>
</dbReference>
<proteinExistence type="inferred from homology"/>
<comment type="pathway">
    <text evidence="1">Carbohydrate acid metabolism.</text>
</comment>
<dbReference type="PANTHER" id="PTHR30246:SF1">
    <property type="entry name" value="2-DEHYDRO-3-DEOXY-6-PHOSPHOGALACTONATE ALDOLASE-RELATED"/>
    <property type="match status" value="1"/>
</dbReference>
<comment type="similarity">
    <text evidence="2">Belongs to the KHG/KDPG aldolase family.</text>
</comment>
<dbReference type="InterPro" id="IPR000887">
    <property type="entry name" value="Aldlse_KDPG_KHG"/>
</dbReference>
<dbReference type="InterPro" id="IPR013785">
    <property type="entry name" value="Aldolase_TIM"/>
</dbReference>
<keyword evidence="4" id="KW-0456">Lyase</keyword>
<evidence type="ECO:0000256" key="2">
    <source>
        <dbReference type="ARBA" id="ARBA00006906"/>
    </source>
</evidence>
<reference evidence="6" key="1">
    <citation type="submission" date="2021-12" db="EMBL/GenBank/DDBJ databases">
        <title>Enterovibrio ZSDZ35 sp. nov. and Enterovibrio ZSDZ42 sp. nov., isolated from coastal seawater in Qingdao.</title>
        <authorList>
            <person name="Zhang P."/>
        </authorList>
    </citation>
    <scope>NUCLEOTIDE SEQUENCE</scope>
    <source>
        <strain evidence="6">ZSDZ35</strain>
    </source>
</reference>
<evidence type="ECO:0000256" key="4">
    <source>
        <dbReference type="ARBA" id="ARBA00023239"/>
    </source>
</evidence>
<evidence type="ECO:0000256" key="1">
    <source>
        <dbReference type="ARBA" id="ARBA00004761"/>
    </source>
</evidence>
<keyword evidence="5" id="KW-0119">Carbohydrate metabolism</keyword>
<evidence type="ECO:0000256" key="5">
    <source>
        <dbReference type="ARBA" id="ARBA00023277"/>
    </source>
</evidence>
<dbReference type="SUPFAM" id="SSF51569">
    <property type="entry name" value="Aldolase"/>
    <property type="match status" value="1"/>
</dbReference>